<dbReference type="EMBL" id="CP157743">
    <property type="protein sequence ID" value="XBS19431.1"/>
    <property type="molecule type" value="Genomic_DNA"/>
</dbReference>
<evidence type="ECO:0000313" key="1">
    <source>
        <dbReference type="EMBL" id="XBS19431.1"/>
    </source>
</evidence>
<name>A0AAU7NS41_9GAMM</name>
<dbReference type="Proteomes" id="UP001225378">
    <property type="component" value="Chromosome"/>
</dbReference>
<protein>
    <submittedName>
        <fullName evidence="1">Uncharacterized protein</fullName>
    </submittedName>
</protein>
<dbReference type="AlphaFoldDB" id="A0AAU7NS41"/>
<dbReference type="RefSeq" id="WP_305907822.1">
    <property type="nucleotide sequence ID" value="NZ_CP157743.1"/>
</dbReference>
<proteinExistence type="predicted"/>
<sequence length="86" mass="10073">MSLQDDFNELTENLKQQRDSIALKVHLAEMDVKEEWEKAEKKWDKFSAKARDIYDDTVDTGEEVIDTAKIIGDELNQAYQRIKARL</sequence>
<reference evidence="1 2" key="1">
    <citation type="journal article" date="2024" name="Microbiology">
        <title>Methylomarinum rosea sp. nov., a novel halophilic methanotrophic bacterium from the hypersaline Lake Elton.</title>
        <authorList>
            <person name="Suleimanov R.Z."/>
            <person name="Oshkin I.Y."/>
            <person name="Danilova O.V."/>
            <person name="Suzina N.E."/>
            <person name="Dedysh S.N."/>
        </authorList>
    </citation>
    <scope>NUCLEOTIDE SEQUENCE [LARGE SCALE GENOMIC DNA]</scope>
    <source>
        <strain evidence="1 2">Ch1-1</strain>
    </source>
</reference>
<organism evidence="1 2">
    <name type="scientific">Methylomarinum roseum</name>
    <dbReference type="NCBI Taxonomy" id="3067653"/>
    <lineage>
        <taxon>Bacteria</taxon>
        <taxon>Pseudomonadati</taxon>
        <taxon>Pseudomonadota</taxon>
        <taxon>Gammaproteobacteria</taxon>
        <taxon>Methylococcales</taxon>
        <taxon>Methylococcaceae</taxon>
        <taxon>Methylomarinum</taxon>
    </lineage>
</organism>
<dbReference type="KEGG" id="mech:Q9L42_013795"/>
<evidence type="ECO:0000313" key="2">
    <source>
        <dbReference type="Proteomes" id="UP001225378"/>
    </source>
</evidence>
<accession>A0AAU7NS41</accession>
<keyword evidence="2" id="KW-1185">Reference proteome</keyword>
<gene>
    <name evidence="1" type="ORF">Q9L42_013795</name>
</gene>